<evidence type="ECO:0000256" key="1">
    <source>
        <dbReference type="ARBA" id="ARBA00003394"/>
    </source>
</evidence>
<evidence type="ECO:0000256" key="8">
    <source>
        <dbReference type="RuleBase" id="RU365103"/>
    </source>
</evidence>
<comment type="subcellular location">
    <subcellularLocation>
        <location evidence="8">Cell membrane</location>
    </subcellularLocation>
</comment>
<evidence type="ECO:0000259" key="9">
    <source>
        <dbReference type="Pfam" id="PF04413"/>
    </source>
</evidence>
<dbReference type="GO" id="GO:0005886">
    <property type="term" value="C:plasma membrane"/>
    <property type="evidence" value="ECO:0007669"/>
    <property type="project" value="UniProtKB-SubCell"/>
</dbReference>
<dbReference type="OrthoDB" id="9789797at2"/>
<dbReference type="RefSeq" id="WP_092364768.1">
    <property type="nucleotide sequence ID" value="NZ_BMGV01000004.1"/>
</dbReference>
<dbReference type="Gene3D" id="3.40.50.11720">
    <property type="entry name" value="3-Deoxy-D-manno-octulosonic-acid transferase, N-terminal domain"/>
    <property type="match status" value="1"/>
</dbReference>
<reference evidence="10 11" key="1">
    <citation type="submission" date="2016-10" db="EMBL/GenBank/DDBJ databases">
        <authorList>
            <person name="de Groot N.N."/>
        </authorList>
    </citation>
    <scope>NUCLEOTIDE SEQUENCE [LARGE SCALE GENOMIC DNA]</scope>
    <source>
        <strain evidence="10 11">DSM 29340</strain>
    </source>
</reference>
<protein>
    <recommendedName>
        <fullName evidence="4 8">3-deoxy-D-manno-octulosonic acid transferase</fullName>
        <shortName evidence="8">Kdo transferase</shortName>
        <ecNumber evidence="3 8">2.4.99.12</ecNumber>
    </recommendedName>
    <alternativeName>
        <fullName evidence="6 8">Lipid IV(A) 3-deoxy-D-manno-octulosonic acid transferase</fullName>
    </alternativeName>
</protein>
<dbReference type="GO" id="GO:0043842">
    <property type="term" value="F:Kdo transferase activity"/>
    <property type="evidence" value="ECO:0007669"/>
    <property type="project" value="UniProtKB-EC"/>
</dbReference>
<evidence type="ECO:0000256" key="7">
    <source>
        <dbReference type="ARBA" id="ARBA00049183"/>
    </source>
</evidence>
<dbReference type="Proteomes" id="UP000199379">
    <property type="component" value="Unassembled WGS sequence"/>
</dbReference>
<name>A0A1H6Y2U6_9RHOB</name>
<evidence type="ECO:0000313" key="11">
    <source>
        <dbReference type="Proteomes" id="UP000199379"/>
    </source>
</evidence>
<keyword evidence="8" id="KW-0472">Membrane</keyword>
<dbReference type="GO" id="GO:0009244">
    <property type="term" value="P:lipopolysaccharide core region biosynthetic process"/>
    <property type="evidence" value="ECO:0007669"/>
    <property type="project" value="UniProtKB-UniRule"/>
</dbReference>
<keyword evidence="8" id="KW-1003">Cell membrane</keyword>
<gene>
    <name evidence="10" type="ORF">SAMN05444007_104143</name>
</gene>
<keyword evidence="8" id="KW-0448">Lipopolysaccharide biosynthesis</keyword>
<dbReference type="STRING" id="1227549.SAMN05444007_104143"/>
<dbReference type="InterPro" id="IPR038107">
    <property type="entry name" value="Glycos_transf_N_sf"/>
</dbReference>
<comment type="pathway">
    <text evidence="2 8">Bacterial outer membrane biogenesis; LPS core biosynthesis.</text>
</comment>
<dbReference type="Pfam" id="PF04413">
    <property type="entry name" value="Glycos_transf_N"/>
    <property type="match status" value="1"/>
</dbReference>
<proteinExistence type="inferred from homology"/>
<sequence length="409" mass="44922">MSRSLSLAAYRALNWRNTQTGKGDRPPRPEGELLWVQSATRRRFVALAELCRRLMAQRPGLQILFTAPGSEDADAWREPGLPVFPLPADHMSAARGFLDHWRPDMCVWAGGGLLPNLLSLVADREIPSILLDVGEGDLPLRRHRWLPDLTRATLDCFDTILVKSEQTARSITRSGVSRDKVSVSAEMRVTPNPVSWSEEELASVTEMLAARPVWLACWVHGDEIETVLQAHRSTLRLAHRLLLVLHLADPTDGDRFMALVEQTSLRCADWDAGDAIEDSTQILLTTMTEDLGLWFRMAPVSFMGSSLTSGTGGREPLTAVALGSAVLYGPNVRDHIDTYSRLAAAGAARSVRDAETLSTGVVQTLAPNRAAEMALAGWQVVTEGAYLNDQLVEMIQDRLDERGSGNARA</sequence>
<dbReference type="SUPFAM" id="SSF53756">
    <property type="entry name" value="UDP-Glycosyltransferase/glycogen phosphorylase"/>
    <property type="match status" value="1"/>
</dbReference>
<keyword evidence="5 8" id="KW-0808">Transferase</keyword>
<dbReference type="UniPathway" id="UPA00958"/>
<dbReference type="Gene3D" id="3.40.50.2000">
    <property type="entry name" value="Glycogen Phosphorylase B"/>
    <property type="match status" value="1"/>
</dbReference>
<dbReference type="PANTHER" id="PTHR42755:SF1">
    <property type="entry name" value="3-DEOXY-D-MANNO-OCTULOSONIC ACID TRANSFERASE, MITOCHONDRIAL-RELATED"/>
    <property type="match status" value="1"/>
</dbReference>
<evidence type="ECO:0000256" key="4">
    <source>
        <dbReference type="ARBA" id="ARBA00019077"/>
    </source>
</evidence>
<feature type="domain" description="3-deoxy-D-manno-octulosonic-acid transferase N-terminal" evidence="9">
    <location>
        <begin position="28"/>
        <end position="189"/>
    </location>
</feature>
<dbReference type="EC" id="2.4.99.12" evidence="3 8"/>
<evidence type="ECO:0000256" key="6">
    <source>
        <dbReference type="ARBA" id="ARBA00031445"/>
    </source>
</evidence>
<comment type="catalytic activity">
    <reaction evidence="7 8">
        <text>lipid IVA (E. coli) + CMP-3-deoxy-beta-D-manno-octulosonate = alpha-Kdo-(2-&gt;6)-lipid IVA (E. coli) + CMP + H(+)</text>
        <dbReference type="Rhea" id="RHEA:28066"/>
        <dbReference type="ChEBI" id="CHEBI:15378"/>
        <dbReference type="ChEBI" id="CHEBI:58603"/>
        <dbReference type="ChEBI" id="CHEBI:60364"/>
        <dbReference type="ChEBI" id="CHEBI:60377"/>
        <dbReference type="ChEBI" id="CHEBI:85987"/>
        <dbReference type="EC" id="2.4.99.12"/>
    </reaction>
</comment>
<dbReference type="AlphaFoldDB" id="A0A1H6Y2U6"/>
<organism evidence="10 11">
    <name type="scientific">Cribrihabitans marinus</name>
    <dbReference type="NCBI Taxonomy" id="1227549"/>
    <lineage>
        <taxon>Bacteria</taxon>
        <taxon>Pseudomonadati</taxon>
        <taxon>Pseudomonadota</taxon>
        <taxon>Alphaproteobacteria</taxon>
        <taxon>Rhodobacterales</taxon>
        <taxon>Paracoccaceae</taxon>
        <taxon>Cribrihabitans</taxon>
    </lineage>
</organism>
<evidence type="ECO:0000256" key="2">
    <source>
        <dbReference type="ARBA" id="ARBA00004713"/>
    </source>
</evidence>
<dbReference type="InterPro" id="IPR039901">
    <property type="entry name" value="Kdotransferase"/>
</dbReference>
<comment type="similarity">
    <text evidence="8">Belongs to the glycosyltransferase group 1 family.</text>
</comment>
<comment type="function">
    <text evidence="1 8">Involved in lipopolysaccharide (LPS) biosynthesis. Catalyzes the transfer of 3-deoxy-D-manno-octulosonate (Kdo) residue(s) from CMP-Kdo to lipid IV(A), the tetraacyldisaccharide-1,4'-bisphosphate precursor of lipid A.</text>
</comment>
<dbReference type="InterPro" id="IPR007507">
    <property type="entry name" value="Glycos_transf_N"/>
</dbReference>
<dbReference type="GO" id="GO:0009245">
    <property type="term" value="P:lipid A biosynthetic process"/>
    <property type="evidence" value="ECO:0007669"/>
    <property type="project" value="TreeGrafter"/>
</dbReference>
<accession>A0A1H6Y2U6</accession>
<evidence type="ECO:0000256" key="5">
    <source>
        <dbReference type="ARBA" id="ARBA00022679"/>
    </source>
</evidence>
<evidence type="ECO:0000313" key="10">
    <source>
        <dbReference type="EMBL" id="SEJ31115.1"/>
    </source>
</evidence>
<keyword evidence="11" id="KW-1185">Reference proteome</keyword>
<dbReference type="PANTHER" id="PTHR42755">
    <property type="entry name" value="3-DEOXY-MANNO-OCTULOSONATE CYTIDYLYLTRANSFERASE"/>
    <property type="match status" value="1"/>
</dbReference>
<dbReference type="EMBL" id="FNYD01000004">
    <property type="protein sequence ID" value="SEJ31115.1"/>
    <property type="molecule type" value="Genomic_DNA"/>
</dbReference>
<evidence type="ECO:0000256" key="3">
    <source>
        <dbReference type="ARBA" id="ARBA00012621"/>
    </source>
</evidence>